<reference evidence="10" key="1">
    <citation type="submission" date="2016-11" db="EMBL/GenBank/DDBJ databases">
        <authorList>
            <person name="Jaros S."/>
            <person name="Januszkiewicz K."/>
            <person name="Wedrychowicz H."/>
        </authorList>
    </citation>
    <scope>NUCLEOTIDE SEQUENCE</scope>
</reference>
<feature type="transmembrane region" description="Helical" evidence="9">
    <location>
        <begin position="200"/>
        <end position="219"/>
    </location>
</feature>
<dbReference type="CDD" id="cd00333">
    <property type="entry name" value="MIP"/>
    <property type="match status" value="1"/>
</dbReference>
<dbReference type="SUPFAM" id="SSF81338">
    <property type="entry name" value="Aquaporin-like"/>
    <property type="match status" value="1"/>
</dbReference>
<organism evidence="10">
    <name type="scientific">Dermatophagoides farinae</name>
    <name type="common">American house dust mite</name>
    <dbReference type="NCBI Taxonomy" id="6954"/>
    <lineage>
        <taxon>Eukaryota</taxon>
        <taxon>Metazoa</taxon>
        <taxon>Ecdysozoa</taxon>
        <taxon>Arthropoda</taxon>
        <taxon>Chelicerata</taxon>
        <taxon>Arachnida</taxon>
        <taxon>Acari</taxon>
        <taxon>Acariformes</taxon>
        <taxon>Sarcoptiformes</taxon>
        <taxon>Astigmata</taxon>
        <taxon>Psoroptidia</taxon>
        <taxon>Analgoidea</taxon>
        <taxon>Pyroglyphidae</taxon>
        <taxon>Dermatophagoidinae</taxon>
        <taxon>Dermatophagoides</taxon>
    </lineage>
</organism>
<dbReference type="PANTHER" id="PTHR43829">
    <property type="entry name" value="AQUAPORIN OR AQUAGLYCEROPORIN RELATED"/>
    <property type="match status" value="1"/>
</dbReference>
<evidence type="ECO:0000256" key="4">
    <source>
        <dbReference type="ARBA" id="ARBA00022692"/>
    </source>
</evidence>
<dbReference type="PANTHER" id="PTHR43829:SF9">
    <property type="entry name" value="AQUAPORIN-9"/>
    <property type="match status" value="1"/>
</dbReference>
<evidence type="ECO:0000256" key="7">
    <source>
        <dbReference type="ARBA" id="ARBA00045280"/>
    </source>
</evidence>
<feature type="transmembrane region" description="Helical" evidence="9">
    <location>
        <begin position="231"/>
        <end position="253"/>
    </location>
</feature>
<dbReference type="InterPro" id="IPR050363">
    <property type="entry name" value="MIP/Aquaporin"/>
</dbReference>
<dbReference type="PROSITE" id="PS00221">
    <property type="entry name" value="MIP"/>
    <property type="match status" value="1"/>
</dbReference>
<comment type="similarity">
    <text evidence="2 8">Belongs to the MIP/aquaporin (TC 1.A.8) family.</text>
</comment>
<evidence type="ECO:0000256" key="6">
    <source>
        <dbReference type="ARBA" id="ARBA00023136"/>
    </source>
</evidence>
<accession>A0A2C9PGE8</accession>
<dbReference type="EMBL" id="KY231251">
    <property type="protein sequence ID" value="ATL75747.1"/>
    <property type="molecule type" value="mRNA"/>
</dbReference>
<evidence type="ECO:0000256" key="5">
    <source>
        <dbReference type="ARBA" id="ARBA00022989"/>
    </source>
</evidence>
<dbReference type="PRINTS" id="PR00783">
    <property type="entry name" value="MINTRINSICP"/>
</dbReference>
<evidence type="ECO:0000256" key="2">
    <source>
        <dbReference type="ARBA" id="ARBA00006175"/>
    </source>
</evidence>
<dbReference type="InterPro" id="IPR022357">
    <property type="entry name" value="MIP_CS"/>
</dbReference>
<comment type="function">
    <text evidence="7">Aquaglyceroporin that may modulate the water content and osmolytes during anhydrobiosis.</text>
</comment>
<keyword evidence="4 8" id="KW-0812">Transmembrane</keyword>
<feature type="transmembrane region" description="Helical" evidence="9">
    <location>
        <begin position="281"/>
        <end position="305"/>
    </location>
</feature>
<name>A0A2C9PGE8_DERFA</name>
<evidence type="ECO:0000256" key="1">
    <source>
        <dbReference type="ARBA" id="ARBA00004141"/>
    </source>
</evidence>
<dbReference type="Gene3D" id="1.20.1080.10">
    <property type="entry name" value="Glycerol uptake facilitator protein"/>
    <property type="match status" value="1"/>
</dbReference>
<dbReference type="InterPro" id="IPR000425">
    <property type="entry name" value="MIP"/>
</dbReference>
<comment type="subcellular location">
    <subcellularLocation>
        <location evidence="1">Membrane</location>
        <topology evidence="1">Multi-pass membrane protein</topology>
    </subcellularLocation>
</comment>
<dbReference type="GO" id="GO:0015254">
    <property type="term" value="F:glycerol channel activity"/>
    <property type="evidence" value="ECO:0007669"/>
    <property type="project" value="TreeGrafter"/>
</dbReference>
<dbReference type="GO" id="GO:0016323">
    <property type="term" value="C:basolateral plasma membrane"/>
    <property type="evidence" value="ECO:0007669"/>
    <property type="project" value="TreeGrafter"/>
</dbReference>
<keyword evidence="3 8" id="KW-0813">Transport</keyword>
<feature type="transmembrane region" description="Helical" evidence="9">
    <location>
        <begin position="51"/>
        <end position="72"/>
    </location>
</feature>
<evidence type="ECO:0000256" key="9">
    <source>
        <dbReference type="SAM" id="Phobius"/>
    </source>
</evidence>
<evidence type="ECO:0000256" key="3">
    <source>
        <dbReference type="ARBA" id="ARBA00022448"/>
    </source>
</evidence>
<gene>
    <name evidence="10" type="primary">AQP4</name>
</gene>
<proteinExistence type="evidence at transcript level"/>
<evidence type="ECO:0000313" key="10">
    <source>
        <dbReference type="EMBL" id="ATL75747.1"/>
    </source>
</evidence>
<keyword evidence="5 9" id="KW-1133">Transmembrane helix</keyword>
<sequence>MEAETITSDTTSYSMHGGGGGGHYPEIAKLNLKRKNRSNSLIKMPIFIRELLAEMVGTYLLVMIGLAAVANYKLNRNSKVGVDHFAVAFTFGIGGMSGIAASMPISGSHLNPAVSLAFALSGRLSIYKVPHYLLGQYIGALLASFTVFIVYYEGIQEYDHGTRIAYAGEWFHENKTMMSELASGDIFATFPAPWVSVTTALLDQIIATFALVFCVLAVTDKRAKLPEYLHPFMLGMVICGVVVAFGLQCGAALNPARDLSPRLFLLIGGYGFDAFRPVESLYWIVAGIIGPHIGAIIAAWSYGFLLWHDNNDHDHEDNEKH</sequence>
<dbReference type="AlphaFoldDB" id="A0A2C9PGE8"/>
<keyword evidence="6 9" id="KW-0472">Membrane</keyword>
<dbReference type="GO" id="GO:0015250">
    <property type="term" value="F:water channel activity"/>
    <property type="evidence" value="ECO:0007669"/>
    <property type="project" value="TreeGrafter"/>
</dbReference>
<protein>
    <submittedName>
        <fullName evidence="10">Aquaporin</fullName>
    </submittedName>
</protein>
<feature type="transmembrane region" description="Helical" evidence="9">
    <location>
        <begin position="84"/>
        <end position="103"/>
    </location>
</feature>
<dbReference type="Pfam" id="PF00230">
    <property type="entry name" value="MIP"/>
    <property type="match status" value="1"/>
</dbReference>
<evidence type="ECO:0000256" key="8">
    <source>
        <dbReference type="RuleBase" id="RU000477"/>
    </source>
</evidence>
<feature type="transmembrane region" description="Helical" evidence="9">
    <location>
        <begin position="133"/>
        <end position="152"/>
    </location>
</feature>
<dbReference type="InterPro" id="IPR023271">
    <property type="entry name" value="Aquaporin-like"/>
</dbReference>